<reference evidence="1 2" key="1">
    <citation type="submission" date="2015-11" db="EMBL/GenBank/DDBJ databases">
        <title>NP3 phage genome sequence analysis.</title>
        <authorList>
            <person name="Chaudhry W.N."/>
        </authorList>
    </citation>
    <scope>NUCLEOTIDE SEQUENCE [LARGE SCALE GENOMIC DNA]</scope>
</reference>
<evidence type="ECO:0000313" key="2">
    <source>
        <dbReference type="Proteomes" id="UP000221728"/>
    </source>
</evidence>
<dbReference type="EMBL" id="KU198331">
    <property type="protein sequence ID" value="AMQ76117.1"/>
    <property type="molecule type" value="Genomic_DNA"/>
</dbReference>
<proteinExistence type="predicted"/>
<sequence>MIHTVNGKQYMYGSFSGINSKLYRLEIRHGFTMPVQVEVRKNSAEYKRVCLAITTGA</sequence>
<protein>
    <submittedName>
        <fullName evidence="1">Uncharacterized protein</fullName>
    </submittedName>
</protein>
<evidence type="ECO:0000313" key="1">
    <source>
        <dbReference type="EMBL" id="AMQ76117.1"/>
    </source>
</evidence>
<accession>A0A142FGB1</accession>
<dbReference type="Proteomes" id="UP000221728">
    <property type="component" value="Segment"/>
</dbReference>
<name>A0A142FGB1_9CAUD</name>
<organism evidence="1 2">
    <name type="scientific">Pseudomonas phage NP3</name>
    <dbReference type="NCBI Taxonomy" id="1775428"/>
    <lineage>
        <taxon>Viruses</taxon>
        <taxon>Duplodnaviria</taxon>
        <taxon>Heunggongvirae</taxon>
        <taxon>Uroviricota</taxon>
        <taxon>Caudoviricetes</taxon>
        <taxon>Lindbergviridae</taxon>
        <taxon>Pbunavirus</taxon>
        <taxon>Pbunavirus SN</taxon>
    </lineage>
</organism>